<dbReference type="AlphaFoldDB" id="A0A1K0G9V4"/>
<dbReference type="RefSeq" id="WP_071805203.1">
    <property type="nucleotide sequence ID" value="NZ_MEIA01000121.1"/>
</dbReference>
<keyword evidence="3" id="KW-1185">Reference proteome</keyword>
<proteinExistence type="predicted"/>
<gene>
    <name evidence="2" type="ORF">BG844_11855</name>
</gene>
<accession>A0A1K0G9V4</accession>
<dbReference type="EMBL" id="MEIA01000121">
    <property type="protein sequence ID" value="OJF14018.1"/>
    <property type="molecule type" value="Genomic_DNA"/>
</dbReference>
<protein>
    <submittedName>
        <fullName evidence="2">Uncharacterized protein</fullName>
    </submittedName>
</protein>
<reference evidence="2 3" key="1">
    <citation type="submission" date="2016-09" db="EMBL/GenBank/DDBJ databases">
        <title>Couchioplanes caeruleus draft genome sequence.</title>
        <authorList>
            <person name="Sheehan J."/>
            <person name="Caffrey P."/>
        </authorList>
    </citation>
    <scope>NUCLEOTIDE SEQUENCE [LARGE SCALE GENOMIC DNA]</scope>
    <source>
        <strain evidence="2 3">DSM 43634</strain>
    </source>
</reference>
<evidence type="ECO:0000313" key="2">
    <source>
        <dbReference type="EMBL" id="OJF14018.1"/>
    </source>
</evidence>
<feature type="transmembrane region" description="Helical" evidence="1">
    <location>
        <begin position="67"/>
        <end position="86"/>
    </location>
</feature>
<organism evidence="2 3">
    <name type="scientific">Couchioplanes caeruleus subsp. caeruleus</name>
    <dbReference type="NCBI Taxonomy" id="56427"/>
    <lineage>
        <taxon>Bacteria</taxon>
        <taxon>Bacillati</taxon>
        <taxon>Actinomycetota</taxon>
        <taxon>Actinomycetes</taxon>
        <taxon>Micromonosporales</taxon>
        <taxon>Micromonosporaceae</taxon>
        <taxon>Couchioplanes</taxon>
    </lineage>
</organism>
<evidence type="ECO:0000256" key="1">
    <source>
        <dbReference type="SAM" id="Phobius"/>
    </source>
</evidence>
<sequence>MAAIGVALVALLLIWPIGIRTGGGDHATPRICGNAFAGDVSQWHNDGDGPYRDLAYQACTTRRVDQVAMAVGVLAATVLGVTVLLARARRPTDPAERAASER</sequence>
<comment type="caution">
    <text evidence="2">The sequence shown here is derived from an EMBL/GenBank/DDBJ whole genome shotgun (WGS) entry which is preliminary data.</text>
</comment>
<dbReference type="Proteomes" id="UP000182486">
    <property type="component" value="Unassembled WGS sequence"/>
</dbReference>
<keyword evidence="1" id="KW-0472">Membrane</keyword>
<evidence type="ECO:0000313" key="3">
    <source>
        <dbReference type="Proteomes" id="UP000182486"/>
    </source>
</evidence>
<keyword evidence="1" id="KW-0812">Transmembrane</keyword>
<keyword evidence="1" id="KW-1133">Transmembrane helix</keyword>
<name>A0A1K0G9V4_9ACTN</name>